<dbReference type="InterPro" id="IPR001412">
    <property type="entry name" value="aa-tRNA-synth_I_CS"/>
</dbReference>
<dbReference type="PANTHER" id="PTHR11946">
    <property type="entry name" value="VALYL-TRNA SYNTHETASES"/>
    <property type="match status" value="1"/>
</dbReference>
<keyword evidence="3" id="KW-0547">Nucleotide-binding</keyword>
<dbReference type="InterPro" id="IPR002300">
    <property type="entry name" value="aa-tRNA-synth_Ia"/>
</dbReference>
<dbReference type="Pfam" id="PF00133">
    <property type="entry name" value="tRNA-synt_1"/>
    <property type="match status" value="1"/>
</dbReference>
<keyword evidence="5" id="KW-0648">Protein biosynthesis</keyword>
<protein>
    <recommendedName>
        <fullName evidence="1">valine--tRNA ligase</fullName>
        <ecNumber evidence="1">6.1.1.9</ecNumber>
    </recommendedName>
    <alternativeName>
        <fullName evidence="7">Valyl-tRNA synthetase</fullName>
    </alternativeName>
</protein>
<dbReference type="PROSITE" id="PS00178">
    <property type="entry name" value="AA_TRNA_LIGASE_I"/>
    <property type="match status" value="1"/>
</dbReference>
<evidence type="ECO:0000256" key="5">
    <source>
        <dbReference type="ARBA" id="ARBA00022917"/>
    </source>
</evidence>
<dbReference type="SUPFAM" id="SSF52374">
    <property type="entry name" value="Nucleotidylyl transferase"/>
    <property type="match status" value="1"/>
</dbReference>
<evidence type="ECO:0000256" key="3">
    <source>
        <dbReference type="ARBA" id="ARBA00022741"/>
    </source>
</evidence>
<dbReference type="InterPro" id="IPR014729">
    <property type="entry name" value="Rossmann-like_a/b/a_fold"/>
</dbReference>
<gene>
    <name evidence="9" type="ORF">COU43_00645</name>
</gene>
<comment type="caution">
    <text evidence="9">The sequence shown here is derived from an EMBL/GenBank/DDBJ whole genome shotgun (WGS) entry which is preliminary data.</text>
</comment>
<dbReference type="PANTHER" id="PTHR11946:SF93">
    <property type="entry name" value="VALINE--TRNA LIGASE, CHLOROPLASTIC_MITOCHONDRIAL 2"/>
    <property type="match status" value="1"/>
</dbReference>
<evidence type="ECO:0000256" key="7">
    <source>
        <dbReference type="ARBA" id="ARBA00029936"/>
    </source>
</evidence>
<evidence type="ECO:0000256" key="6">
    <source>
        <dbReference type="ARBA" id="ARBA00023146"/>
    </source>
</evidence>
<dbReference type="GO" id="GO:0004832">
    <property type="term" value="F:valine-tRNA ligase activity"/>
    <property type="evidence" value="ECO:0007669"/>
    <property type="project" value="UniProtKB-EC"/>
</dbReference>
<feature type="non-terminal residue" evidence="9">
    <location>
        <position position="151"/>
    </location>
</feature>
<dbReference type="GO" id="GO:0005829">
    <property type="term" value="C:cytosol"/>
    <property type="evidence" value="ECO:0007669"/>
    <property type="project" value="TreeGrafter"/>
</dbReference>
<dbReference type="Proteomes" id="UP000228909">
    <property type="component" value="Unassembled WGS sequence"/>
</dbReference>
<keyword evidence="6" id="KW-0030">Aminoacyl-tRNA synthetase</keyword>
<proteinExistence type="predicted"/>
<evidence type="ECO:0000256" key="2">
    <source>
        <dbReference type="ARBA" id="ARBA00022598"/>
    </source>
</evidence>
<dbReference type="AlphaFoldDB" id="A0A2H0TJQ3"/>
<evidence type="ECO:0000313" key="10">
    <source>
        <dbReference type="Proteomes" id="UP000228909"/>
    </source>
</evidence>
<dbReference type="Gene3D" id="3.40.50.620">
    <property type="entry name" value="HUPs"/>
    <property type="match status" value="1"/>
</dbReference>
<dbReference type="GO" id="GO:0006438">
    <property type="term" value="P:valyl-tRNA aminoacylation"/>
    <property type="evidence" value="ECO:0007669"/>
    <property type="project" value="InterPro"/>
</dbReference>
<organism evidence="9 10">
    <name type="scientific">Candidatus Nealsonbacteria bacterium CG10_big_fil_rev_8_21_14_0_10_37_25</name>
    <dbReference type="NCBI Taxonomy" id="1974711"/>
    <lineage>
        <taxon>Bacteria</taxon>
        <taxon>Candidatus Nealsoniibacteriota</taxon>
    </lineage>
</organism>
<dbReference type="EMBL" id="PFCK01000019">
    <property type="protein sequence ID" value="PIR71766.1"/>
    <property type="molecule type" value="Genomic_DNA"/>
</dbReference>
<name>A0A2H0TJQ3_9BACT</name>
<evidence type="ECO:0000256" key="4">
    <source>
        <dbReference type="ARBA" id="ARBA00022840"/>
    </source>
</evidence>
<dbReference type="InterPro" id="IPR002303">
    <property type="entry name" value="Valyl-tRNA_ligase"/>
</dbReference>
<keyword evidence="2 9" id="KW-0436">Ligase</keyword>
<evidence type="ECO:0000313" key="9">
    <source>
        <dbReference type="EMBL" id="PIR71766.1"/>
    </source>
</evidence>
<keyword evidence="4" id="KW-0067">ATP-binding</keyword>
<feature type="domain" description="Aminoacyl-tRNA synthetase class Ia" evidence="8">
    <location>
        <begin position="15"/>
        <end position="151"/>
    </location>
</feature>
<accession>A0A2H0TJQ3</accession>
<sequence length="151" mass="17776">MKLPKAYEPKEVEEKIYNLWLKSGFFNPDKLPRRHKKPYTIVIPPPNITGSLHMGHALNTLIQDILIRWKRMAGFKTLWLPGTDHAGIATQNVVEKELKKEGLTRFALGREKFLERAWQWKEKYGNIILEQFKKLGSSLDWSRTRFTLDKE</sequence>
<evidence type="ECO:0000256" key="1">
    <source>
        <dbReference type="ARBA" id="ARBA00013169"/>
    </source>
</evidence>
<evidence type="ECO:0000259" key="8">
    <source>
        <dbReference type="Pfam" id="PF00133"/>
    </source>
</evidence>
<reference evidence="10" key="1">
    <citation type="submission" date="2017-09" db="EMBL/GenBank/DDBJ databases">
        <title>Depth-based differentiation of microbial function through sediment-hosted aquifers and enrichment of novel symbionts in the deep terrestrial subsurface.</title>
        <authorList>
            <person name="Probst A.J."/>
            <person name="Ladd B."/>
            <person name="Jarett J.K."/>
            <person name="Geller-Mcgrath D.E."/>
            <person name="Sieber C.M.K."/>
            <person name="Emerson J.B."/>
            <person name="Anantharaman K."/>
            <person name="Thomas B.C."/>
            <person name="Malmstrom R."/>
            <person name="Stieglmeier M."/>
            <person name="Klingl A."/>
            <person name="Woyke T."/>
            <person name="Ryan C.M."/>
            <person name="Banfield J.F."/>
        </authorList>
    </citation>
    <scope>NUCLEOTIDE SEQUENCE [LARGE SCALE GENOMIC DNA]</scope>
</reference>
<dbReference type="EC" id="6.1.1.9" evidence="1"/>
<dbReference type="GO" id="GO:0005524">
    <property type="term" value="F:ATP binding"/>
    <property type="evidence" value="ECO:0007669"/>
    <property type="project" value="UniProtKB-KW"/>
</dbReference>